<evidence type="ECO:0000256" key="2">
    <source>
        <dbReference type="SAM" id="MobiDB-lite"/>
    </source>
</evidence>
<proteinExistence type="predicted"/>
<feature type="region of interest" description="Disordered" evidence="2">
    <location>
        <begin position="305"/>
        <end position="345"/>
    </location>
</feature>
<evidence type="ECO:0000256" key="1">
    <source>
        <dbReference type="SAM" id="Coils"/>
    </source>
</evidence>
<feature type="compositionally biased region" description="Polar residues" evidence="2">
    <location>
        <begin position="905"/>
        <end position="917"/>
    </location>
</feature>
<organism evidence="3 4">
    <name type="scientific">Lentinula lateritia</name>
    <dbReference type="NCBI Taxonomy" id="40482"/>
    <lineage>
        <taxon>Eukaryota</taxon>
        <taxon>Fungi</taxon>
        <taxon>Dikarya</taxon>
        <taxon>Basidiomycota</taxon>
        <taxon>Agaricomycotina</taxon>
        <taxon>Agaricomycetes</taxon>
        <taxon>Agaricomycetidae</taxon>
        <taxon>Agaricales</taxon>
        <taxon>Marasmiineae</taxon>
        <taxon>Omphalotaceae</taxon>
        <taxon>Lentinula</taxon>
    </lineage>
</organism>
<feature type="region of interest" description="Disordered" evidence="2">
    <location>
        <begin position="248"/>
        <end position="283"/>
    </location>
</feature>
<accession>A0ABQ8VHI9</accession>
<feature type="compositionally biased region" description="Low complexity" evidence="2">
    <location>
        <begin position="722"/>
        <end position="739"/>
    </location>
</feature>
<name>A0ABQ8VHI9_9AGAR</name>
<sequence>MTDDSNTAGLYSPSDDSEGPVLRDFVNETLAHERDHPEDSPRSELLSPIHGAATSHDSPAAVEHHQDSRSRRGPSQRYRRERESAYRGLDQREVLRLLIEHEYEASKMRKTLYMVFSKLEAEIQRSAEAESQVQAYIKRFKELNAEKLNVERESHTLEAELTLYKIQYDLAQKEIVKTRDTVLALQTQLDAAENDARKARGDARKVKEALEIWKAREEGRRQGFEAGWNRAREEFGALNAQTVLEYGNEYSDNLPPPELSSFQRTDAQGSGDGDDSISYRTYPPPDQRGLLQFPEVPMVPASIFNDPPPQSLPIPESISRRSSVSERPRQAIPAHVSSRPFSTRPDMATPAVQMYSLPIPPANEVEFHNRPQSSIRLTNSKQPQPQPQPWLAETPITRASSPRPPDNFIPAASEDGHIALPPPHELAEYPPSPQPTINTLPGNTAYSSHGASMAEGPRREYTSSKGKARATDSWYNHRGEVDSRAHTPDVAVANGVLQPEASTSWYQDRPRRASMSSRYSANSSGGLLDAWGYPIQTETKRSGGLGNTLKNIFKGKGKDARMLSMITENPLSRQGSLNVGPVLSPSVEPSGSFRGHTDQGISPTGSNQRFAEEIRYDNFDPTKRERARPLKDISSSQDRPPRNVRIPAHLTVPPLLATQQRGGHGRAISLGSADPRFHGSPYPPQTDTSRSRNDGPSSQQAARGGPNRSSKRASMSGHYIDSTSPPVSISVQPPSQSPSDAPNGLHSATRSGSGTPELSYLSSDEYPASWPDRVRPRSASLSQANYTSSASPKRQDSNNPSSPPDRTGSPGFSDRYGQNNQALRGARSPSNVDSIHSRAPSRASNPHQHPASTASFQHTQPLTSIGGNNHVSGTPVSFKNRPLLGSNHKQSGSTEGGAGLKRVMSNLSAKSAGSQYSHFDPETYRDPAYFPLDTT</sequence>
<evidence type="ECO:0000313" key="4">
    <source>
        <dbReference type="Proteomes" id="UP001150217"/>
    </source>
</evidence>
<feature type="compositionally biased region" description="Polar residues" evidence="2">
    <location>
        <begin position="842"/>
        <end position="877"/>
    </location>
</feature>
<comment type="caution">
    <text evidence="3">The sequence shown here is derived from an EMBL/GenBank/DDBJ whole genome shotgun (WGS) entry which is preliminary data.</text>
</comment>
<feature type="region of interest" description="Disordered" evidence="2">
    <location>
        <begin position="1"/>
        <end position="84"/>
    </location>
</feature>
<evidence type="ECO:0000313" key="3">
    <source>
        <dbReference type="EMBL" id="KAJ4491714.1"/>
    </source>
</evidence>
<feature type="compositionally biased region" description="Polar residues" evidence="2">
    <location>
        <begin position="599"/>
        <end position="609"/>
    </location>
</feature>
<reference evidence="3" key="1">
    <citation type="submission" date="2022-08" db="EMBL/GenBank/DDBJ databases">
        <title>A Global Phylogenomic Analysis of the Shiitake Genus Lentinula.</title>
        <authorList>
            <consortium name="DOE Joint Genome Institute"/>
            <person name="Sierra-Patev S."/>
            <person name="Min B."/>
            <person name="Naranjo-Ortiz M."/>
            <person name="Looney B."/>
            <person name="Konkel Z."/>
            <person name="Slot J.C."/>
            <person name="Sakamoto Y."/>
            <person name="Steenwyk J.L."/>
            <person name="Rokas A."/>
            <person name="Carro J."/>
            <person name="Camarero S."/>
            <person name="Ferreira P."/>
            <person name="Molpeceres G."/>
            <person name="Ruiz-Duenas F.J."/>
            <person name="Serrano A."/>
            <person name="Henrissat B."/>
            <person name="Drula E."/>
            <person name="Hughes K.W."/>
            <person name="Mata J.L."/>
            <person name="Ishikawa N.K."/>
            <person name="Vargas-Isla R."/>
            <person name="Ushijima S."/>
            <person name="Smith C.A."/>
            <person name="Ahrendt S."/>
            <person name="Andreopoulos W."/>
            <person name="He G."/>
            <person name="Labutti K."/>
            <person name="Lipzen A."/>
            <person name="Ng V."/>
            <person name="Riley R."/>
            <person name="Sandor L."/>
            <person name="Barry K."/>
            <person name="Martinez A.T."/>
            <person name="Xiao Y."/>
            <person name="Gibbons J.G."/>
            <person name="Terashima K."/>
            <person name="Grigoriev I.V."/>
            <person name="Hibbett D.S."/>
        </authorList>
    </citation>
    <scope>NUCLEOTIDE SEQUENCE</scope>
    <source>
        <strain evidence="3">RHP3577 ss4</strain>
    </source>
</reference>
<keyword evidence="4" id="KW-1185">Reference proteome</keyword>
<dbReference type="Proteomes" id="UP001150217">
    <property type="component" value="Unassembled WGS sequence"/>
</dbReference>
<gene>
    <name evidence="3" type="ORF">C8R41DRAFT_833822</name>
</gene>
<feature type="region of interest" description="Disordered" evidence="2">
    <location>
        <begin position="449"/>
        <end position="470"/>
    </location>
</feature>
<feature type="compositionally biased region" description="Polar residues" evidence="2">
    <location>
        <begin position="816"/>
        <end position="834"/>
    </location>
</feature>
<feature type="compositionally biased region" description="Basic and acidic residues" evidence="2">
    <location>
        <begin position="610"/>
        <end position="631"/>
    </location>
</feature>
<feature type="compositionally biased region" description="Polar residues" evidence="2">
    <location>
        <begin position="779"/>
        <end position="800"/>
    </location>
</feature>
<feature type="compositionally biased region" description="Polar residues" evidence="2">
    <location>
        <begin position="746"/>
        <end position="762"/>
    </location>
</feature>
<keyword evidence="1" id="KW-0175">Coiled coil</keyword>
<feature type="compositionally biased region" description="Low complexity" evidence="2">
    <location>
        <begin position="313"/>
        <end position="322"/>
    </location>
</feature>
<dbReference type="EMBL" id="JANVFT010000041">
    <property type="protein sequence ID" value="KAJ4491714.1"/>
    <property type="molecule type" value="Genomic_DNA"/>
</dbReference>
<feature type="compositionally biased region" description="Basic and acidic residues" evidence="2">
    <location>
        <begin position="30"/>
        <end position="42"/>
    </location>
</feature>
<protein>
    <submittedName>
        <fullName evidence="3">Uncharacterized protein</fullName>
    </submittedName>
</protein>
<feature type="coiled-coil region" evidence="1">
    <location>
        <begin position="119"/>
        <end position="209"/>
    </location>
</feature>
<feature type="region of interest" description="Disordered" evidence="2">
    <location>
        <begin position="587"/>
        <end position="935"/>
    </location>
</feature>